<accession>A0A7J6X2Y3</accession>
<dbReference type="Proteomes" id="UP000554482">
    <property type="component" value="Unassembled WGS sequence"/>
</dbReference>
<comment type="caution">
    <text evidence="3">The sequence shown here is derived from an EMBL/GenBank/DDBJ whole genome shotgun (WGS) entry which is preliminary data.</text>
</comment>
<evidence type="ECO:0000313" key="4">
    <source>
        <dbReference type="Proteomes" id="UP000554482"/>
    </source>
</evidence>
<dbReference type="EMBL" id="JABWDY010005952">
    <property type="protein sequence ID" value="KAF5204024.1"/>
    <property type="molecule type" value="Genomic_DNA"/>
</dbReference>
<name>A0A7J6X2Y3_THATH</name>
<feature type="compositionally biased region" description="Polar residues" evidence="2">
    <location>
        <begin position="69"/>
        <end position="81"/>
    </location>
</feature>
<protein>
    <submittedName>
        <fullName evidence="3">Uncharacterized protein</fullName>
    </submittedName>
</protein>
<feature type="region of interest" description="Disordered" evidence="2">
    <location>
        <begin position="52"/>
        <end position="86"/>
    </location>
</feature>
<keyword evidence="4" id="KW-1185">Reference proteome</keyword>
<organism evidence="3 4">
    <name type="scientific">Thalictrum thalictroides</name>
    <name type="common">Rue-anemone</name>
    <name type="synonym">Anemone thalictroides</name>
    <dbReference type="NCBI Taxonomy" id="46969"/>
    <lineage>
        <taxon>Eukaryota</taxon>
        <taxon>Viridiplantae</taxon>
        <taxon>Streptophyta</taxon>
        <taxon>Embryophyta</taxon>
        <taxon>Tracheophyta</taxon>
        <taxon>Spermatophyta</taxon>
        <taxon>Magnoliopsida</taxon>
        <taxon>Ranunculales</taxon>
        <taxon>Ranunculaceae</taxon>
        <taxon>Thalictroideae</taxon>
        <taxon>Thalictrum</taxon>
    </lineage>
</organism>
<proteinExistence type="predicted"/>
<dbReference type="AlphaFoldDB" id="A0A7J6X2Y3"/>
<sequence>MATCRARNAAEEKKSKRNELQVDVDDLMPLTSVLRFNVSSKKHSRSRIVKIGPEPQLNISGSRSKDVPTSDTRSLSKTVSGRGSKGKEIAKPFAPSSFVYMLGEKEEAQVMSSDSAFKNPLVAHALNEGIVLEADAAAVRKQSLPELCSHINSCIAVVSADFVLLFLVDDNVIQTFDSLEFQLNANYQVLRLIAESGAEADLELKQVKDALNQFKNRAFVAEQQVKHKDRELAEKDSEIASLKENLSEERLKRVENHNAWKLHCDQLTAQLEAVGTPEEEETQVGGEQEPSTPQDLTSGPLTEQAGERMQTE</sequence>
<evidence type="ECO:0000256" key="1">
    <source>
        <dbReference type="SAM" id="Coils"/>
    </source>
</evidence>
<feature type="region of interest" description="Disordered" evidence="2">
    <location>
        <begin position="271"/>
        <end position="312"/>
    </location>
</feature>
<evidence type="ECO:0000313" key="3">
    <source>
        <dbReference type="EMBL" id="KAF5204024.1"/>
    </source>
</evidence>
<gene>
    <name evidence="3" type="ORF">FRX31_006390</name>
</gene>
<feature type="coiled-coil region" evidence="1">
    <location>
        <begin position="197"/>
        <end position="252"/>
    </location>
</feature>
<reference evidence="3 4" key="1">
    <citation type="submission" date="2020-06" db="EMBL/GenBank/DDBJ databases">
        <title>Transcriptomic and genomic resources for Thalictrum thalictroides and T. hernandezii: Facilitating candidate gene discovery in an emerging model plant lineage.</title>
        <authorList>
            <person name="Arias T."/>
            <person name="Riano-Pachon D.M."/>
            <person name="Di Stilio V.S."/>
        </authorList>
    </citation>
    <scope>NUCLEOTIDE SEQUENCE [LARGE SCALE GENOMIC DNA]</scope>
    <source>
        <strain evidence="4">cv. WT478/WT964</strain>
        <tissue evidence="3">Leaves</tissue>
    </source>
</reference>
<keyword evidence="1" id="KW-0175">Coiled coil</keyword>
<feature type="compositionally biased region" description="Polar residues" evidence="2">
    <location>
        <begin position="291"/>
        <end position="301"/>
    </location>
</feature>
<evidence type="ECO:0000256" key="2">
    <source>
        <dbReference type="SAM" id="MobiDB-lite"/>
    </source>
</evidence>